<dbReference type="STRING" id="658445.H744_2c2822"/>
<dbReference type="AlphaFoldDB" id="A0A0C5X2A4"/>
<dbReference type="InterPro" id="IPR050490">
    <property type="entry name" value="Bact_solute-bd_prot1"/>
</dbReference>
<protein>
    <submittedName>
        <fullName evidence="3">Solute-binding periplasmic protein of ABC transporter</fullName>
    </submittedName>
</protein>
<evidence type="ECO:0000313" key="3">
    <source>
        <dbReference type="EMBL" id="AJR09475.1"/>
    </source>
</evidence>
<keyword evidence="4" id="KW-1185">Reference proteome</keyword>
<organism evidence="3 4">
    <name type="scientific">Photobacterium gaetbulicola Gung47</name>
    <dbReference type="NCBI Taxonomy" id="658445"/>
    <lineage>
        <taxon>Bacteria</taxon>
        <taxon>Pseudomonadati</taxon>
        <taxon>Pseudomonadota</taxon>
        <taxon>Gammaproteobacteria</taxon>
        <taxon>Vibrionales</taxon>
        <taxon>Vibrionaceae</taxon>
        <taxon>Photobacterium</taxon>
    </lineage>
</organism>
<dbReference type="OrthoDB" id="5897001at2"/>
<dbReference type="EMBL" id="CP005974">
    <property type="protein sequence ID" value="AJR09475.1"/>
    <property type="molecule type" value="Genomic_DNA"/>
</dbReference>
<evidence type="ECO:0000256" key="1">
    <source>
        <dbReference type="ARBA" id="ARBA00004418"/>
    </source>
</evidence>
<dbReference type="InterPro" id="IPR006059">
    <property type="entry name" value="SBP"/>
</dbReference>
<dbReference type="KEGG" id="pgb:H744_2c2822"/>
<dbReference type="GO" id="GO:0042597">
    <property type="term" value="C:periplasmic space"/>
    <property type="evidence" value="ECO:0007669"/>
    <property type="project" value="UniProtKB-SubCell"/>
</dbReference>
<proteinExistence type="inferred from homology"/>
<sequence>MKAKTLSSWVLGGVAAAILTGCGGDTSDPQSIKMWIAPNETQEAFWSEVVTEWNASGQGLPVEFTTIPATGSSEEAIMNALAAGTEPDITENIFSGFAAQLNELDQLVDLSKFDGYQDLISGRNMSEIMNGWQLDGKQLVFPLYMSPVVYWWRSDILEEYGFTDVPRTYDDVYKLAKAYSVKNKRYPMQVAAGRNWWDRWFDFITMYYAASDGKNYLNAKNQLDIDEEAAKDVLTFIDTMFTNGWASYDFGESAPLVTGEVVGAVRGPWDIGRFQTQYPDVIKNIKIGPMLTKDGRDNPNTLADGKGMVMFKSSDVKEEAWEFINWVYNNEKFDKRWLELTGMPPARGDLMELDIFKEYFKANPLAAGYAEQVSLSQPTAFTSKTVEVQRAMTNMIEKIIFNKTDVEGGLSGLEKEVNSIRQ</sequence>
<dbReference type="Proteomes" id="UP000032303">
    <property type="component" value="Chromosome 2"/>
</dbReference>
<evidence type="ECO:0000313" key="4">
    <source>
        <dbReference type="Proteomes" id="UP000032303"/>
    </source>
</evidence>
<comment type="subcellular location">
    <subcellularLocation>
        <location evidence="1">Periplasm</location>
    </subcellularLocation>
</comment>
<gene>
    <name evidence="3" type="ORF">H744_2c2822</name>
</gene>
<dbReference type="PANTHER" id="PTHR43649:SF13">
    <property type="entry name" value="CARBOHYDRATE ABC TRANSPORTER SUBSTRATE-BINDING PROTEIN"/>
    <property type="match status" value="1"/>
</dbReference>
<dbReference type="Pfam" id="PF01547">
    <property type="entry name" value="SBP_bac_1"/>
    <property type="match status" value="1"/>
</dbReference>
<reference evidence="3 4" key="1">
    <citation type="submission" date="2013-05" db="EMBL/GenBank/DDBJ databases">
        <title>Complete genome sequence of the lipase-producing bacterium Photobacterium gaetbulicola Gung47.</title>
        <authorList>
            <person name="Kim Y.-O."/>
        </authorList>
    </citation>
    <scope>NUCLEOTIDE SEQUENCE [LARGE SCALE GENOMIC DNA]</scope>
    <source>
        <strain evidence="3 4">Gung47</strain>
    </source>
</reference>
<dbReference type="PATRIC" id="fig|658445.3.peg.4866"/>
<dbReference type="PANTHER" id="PTHR43649">
    <property type="entry name" value="ARABINOSE-BINDING PROTEIN-RELATED"/>
    <property type="match status" value="1"/>
</dbReference>
<evidence type="ECO:0000256" key="2">
    <source>
        <dbReference type="ARBA" id="ARBA00008520"/>
    </source>
</evidence>
<dbReference type="SUPFAM" id="SSF53850">
    <property type="entry name" value="Periplasmic binding protein-like II"/>
    <property type="match status" value="1"/>
</dbReference>
<dbReference type="PROSITE" id="PS51257">
    <property type="entry name" value="PROKAR_LIPOPROTEIN"/>
    <property type="match status" value="1"/>
</dbReference>
<comment type="similarity">
    <text evidence="2">Belongs to the bacterial solute-binding protein 1 family.</text>
</comment>
<name>A0A0C5X2A4_9GAMM</name>
<dbReference type="HOGENOM" id="CLU_031285_6_0_6"/>
<dbReference type="Gene3D" id="3.40.190.10">
    <property type="entry name" value="Periplasmic binding protein-like II"/>
    <property type="match status" value="2"/>
</dbReference>
<accession>A0A0C5X2A4</accession>